<dbReference type="Gene3D" id="3.30.70.330">
    <property type="match status" value="3"/>
</dbReference>
<dbReference type="InterPro" id="IPR012677">
    <property type="entry name" value="Nucleotide-bd_a/b_plait_sf"/>
</dbReference>
<keyword evidence="1" id="KW-0677">Repeat</keyword>
<dbReference type="PANTHER" id="PTHR47640:SF10">
    <property type="entry name" value="TRNA SELENOCYSTEINE 1-ASSOCIATED PROTEIN 1-RELATED"/>
    <property type="match status" value="1"/>
</dbReference>
<feature type="region of interest" description="Disordered" evidence="4">
    <location>
        <begin position="1"/>
        <end position="87"/>
    </location>
</feature>
<feature type="compositionally biased region" description="Low complexity" evidence="4">
    <location>
        <begin position="174"/>
        <end position="183"/>
    </location>
</feature>
<dbReference type="InterPro" id="IPR035979">
    <property type="entry name" value="RBD_domain_sf"/>
</dbReference>
<reference evidence="6 7" key="1">
    <citation type="submission" date="2024-01" db="EMBL/GenBank/DDBJ databases">
        <authorList>
            <consortium name="Genoscope - CEA"/>
            <person name="William W."/>
        </authorList>
    </citation>
    <scope>NUCLEOTIDE SEQUENCE [LARGE SCALE GENOMIC DNA]</scope>
    <source>
        <strain evidence="6 7">29B2s-10</strain>
    </source>
</reference>
<feature type="domain" description="RRM" evidence="5">
    <location>
        <begin position="359"/>
        <end position="431"/>
    </location>
</feature>
<sequence length="514" mass="56899">MSYNNGYRSGSPGSGGSGYQSRQQSRPFKKYGNNSNNYNNQGNYYNSGYKSYNNNNTLGDQNSSSYRHGGGYPNGNSRNTARQSPAYSNNDSLQIWMGDLDPKWDEKFIIDIWTAQGETPTAVKILRSDPYKPPYCFVTFTSQQGVKSAIQKNGQQIPGMSKVFKLNWASGGANNNNNNNNNNDSFGSVPQRNTFQPNHTNNSHADDQTSLFVGDLAPDLTEAILYNAFQTKYPNQIKQAKIMIDPSTNNSKGFGFIRFTTLQTQQQALKEMNGVNIGGRPIRLALASRGGGGSTTNDQSHQPHVHTGGGASSHSQAASKSESPALSHTVNTTNSVSNVNYNLPQTHPPLNKYTDPFNTTILIQGISGKLNEYDLLEIFTSFGDIVYCIISDDLQTASIRFYHRISAERAIIAFDKMEVKGHRLLLNWGISESTKPGTKIAFQPNNSKIYKREPEPPVQYGTFGKKNLVFNKLNDEEREKLSSSSSEPSEPVSIGILNRRFIQAKLDANDLLLF</sequence>
<evidence type="ECO:0000313" key="7">
    <source>
        <dbReference type="Proteomes" id="UP001497600"/>
    </source>
</evidence>
<evidence type="ECO:0000259" key="5">
    <source>
        <dbReference type="PROSITE" id="PS50102"/>
    </source>
</evidence>
<feature type="compositionally biased region" description="Low complexity" evidence="4">
    <location>
        <begin position="312"/>
        <end position="330"/>
    </location>
</feature>
<proteinExistence type="predicted"/>
<evidence type="ECO:0000313" key="6">
    <source>
        <dbReference type="EMBL" id="CAK7904879.1"/>
    </source>
</evidence>
<name>A0ABP0EE43_9ASCO</name>
<dbReference type="InterPro" id="IPR000504">
    <property type="entry name" value="RRM_dom"/>
</dbReference>
<dbReference type="PROSITE" id="PS50102">
    <property type="entry name" value="RRM"/>
    <property type="match status" value="2"/>
</dbReference>
<evidence type="ECO:0000256" key="4">
    <source>
        <dbReference type="SAM" id="MobiDB-lite"/>
    </source>
</evidence>
<feature type="compositionally biased region" description="Polar residues" evidence="4">
    <location>
        <begin position="74"/>
        <end position="87"/>
    </location>
</feature>
<feature type="region of interest" description="Disordered" evidence="4">
    <location>
        <begin position="285"/>
        <end position="330"/>
    </location>
</feature>
<dbReference type="EMBL" id="OZ004256">
    <property type="protein sequence ID" value="CAK7904879.1"/>
    <property type="molecule type" value="Genomic_DNA"/>
</dbReference>
<dbReference type="PANTHER" id="PTHR47640">
    <property type="entry name" value="TRNA SELENOCYSTEINE 1-ASSOCIATED PROTEIN 1-RELATED-RELATED"/>
    <property type="match status" value="1"/>
</dbReference>
<feature type="region of interest" description="Disordered" evidence="4">
    <location>
        <begin position="171"/>
        <end position="207"/>
    </location>
</feature>
<evidence type="ECO:0000256" key="3">
    <source>
        <dbReference type="PROSITE-ProRule" id="PRU00176"/>
    </source>
</evidence>
<accession>A0ABP0EE43</accession>
<keyword evidence="2 3" id="KW-0694">RNA-binding</keyword>
<feature type="compositionally biased region" description="Polar residues" evidence="4">
    <location>
        <begin position="184"/>
        <end position="207"/>
    </location>
</feature>
<dbReference type="SMART" id="SM00360">
    <property type="entry name" value="RRM"/>
    <property type="match status" value="3"/>
</dbReference>
<evidence type="ECO:0000256" key="1">
    <source>
        <dbReference type="ARBA" id="ARBA00022737"/>
    </source>
</evidence>
<keyword evidence="7" id="KW-1185">Reference proteome</keyword>
<dbReference type="Pfam" id="PF00076">
    <property type="entry name" value="RRM_1"/>
    <property type="match status" value="2"/>
</dbReference>
<feature type="domain" description="RRM" evidence="5">
    <location>
        <begin position="209"/>
        <end position="289"/>
    </location>
</feature>
<protein>
    <recommendedName>
        <fullName evidence="5">RRM domain-containing protein</fullName>
    </recommendedName>
</protein>
<dbReference type="InterPro" id="IPR050825">
    <property type="entry name" value="RBM42_RBP45_47-like"/>
</dbReference>
<evidence type="ECO:0000256" key="2">
    <source>
        <dbReference type="ARBA" id="ARBA00022884"/>
    </source>
</evidence>
<feature type="compositionally biased region" description="Polar residues" evidence="4">
    <location>
        <begin position="57"/>
        <end position="66"/>
    </location>
</feature>
<feature type="compositionally biased region" description="Low complexity" evidence="4">
    <location>
        <begin position="19"/>
        <end position="56"/>
    </location>
</feature>
<organism evidence="6 7">
    <name type="scientific">[Candida] anglica</name>
    <dbReference type="NCBI Taxonomy" id="148631"/>
    <lineage>
        <taxon>Eukaryota</taxon>
        <taxon>Fungi</taxon>
        <taxon>Dikarya</taxon>
        <taxon>Ascomycota</taxon>
        <taxon>Saccharomycotina</taxon>
        <taxon>Pichiomycetes</taxon>
        <taxon>Debaryomycetaceae</taxon>
        <taxon>Kurtzmaniella</taxon>
    </lineage>
</organism>
<dbReference type="Proteomes" id="UP001497600">
    <property type="component" value="Chromosome D"/>
</dbReference>
<gene>
    <name evidence="6" type="ORF">CAAN4_D11452</name>
</gene>
<feature type="compositionally biased region" description="Low complexity" evidence="4">
    <location>
        <begin position="1"/>
        <end position="11"/>
    </location>
</feature>
<dbReference type="SUPFAM" id="SSF54928">
    <property type="entry name" value="RNA-binding domain, RBD"/>
    <property type="match status" value="2"/>
</dbReference>